<dbReference type="PANTHER" id="PTHR12483:SF30">
    <property type="entry name" value="COPPER TRANSPORT PROTEIN"/>
    <property type="match status" value="1"/>
</dbReference>
<dbReference type="PANTHER" id="PTHR12483">
    <property type="entry name" value="SOLUTE CARRIER FAMILY 31 COPPER TRANSPORTERS"/>
    <property type="match status" value="1"/>
</dbReference>
<dbReference type="GeneID" id="101845976"/>
<feature type="signal peptide" evidence="5">
    <location>
        <begin position="1"/>
        <end position="20"/>
    </location>
</feature>
<evidence type="ECO:0000256" key="5">
    <source>
        <dbReference type="SAM" id="SignalP"/>
    </source>
</evidence>
<keyword evidence="4" id="KW-0406">Ion transport</keyword>
<dbReference type="InterPro" id="IPR007274">
    <property type="entry name" value="Cop_transporter"/>
</dbReference>
<comment type="subcellular location">
    <subcellularLocation>
        <location evidence="4">Membrane</location>
        <topology evidence="4">Multi-pass membrane protein</topology>
    </subcellularLocation>
</comment>
<protein>
    <recommendedName>
        <fullName evidence="4">Copper transport protein</fullName>
    </recommendedName>
</protein>
<keyword evidence="2 4" id="KW-1133">Transmembrane helix</keyword>
<organism evidence="6 7">
    <name type="scientific">Aplysia californica</name>
    <name type="common">California sea hare</name>
    <dbReference type="NCBI Taxonomy" id="6500"/>
    <lineage>
        <taxon>Eukaryota</taxon>
        <taxon>Metazoa</taxon>
        <taxon>Spiralia</taxon>
        <taxon>Lophotrochozoa</taxon>
        <taxon>Mollusca</taxon>
        <taxon>Gastropoda</taxon>
        <taxon>Heterobranchia</taxon>
        <taxon>Euthyneura</taxon>
        <taxon>Tectipleura</taxon>
        <taxon>Aplysiida</taxon>
        <taxon>Aplysioidea</taxon>
        <taxon>Aplysiidae</taxon>
        <taxon>Aplysia</taxon>
    </lineage>
</organism>
<comment type="similarity">
    <text evidence="4">Belongs to the copper transporter (Ctr) (TC 1.A.56) family. SLC31A subfamily.</text>
</comment>
<keyword evidence="5" id="KW-0732">Signal</keyword>
<keyword evidence="4" id="KW-0187">Copper transport</keyword>
<evidence type="ECO:0000313" key="6">
    <source>
        <dbReference type="Proteomes" id="UP000694888"/>
    </source>
</evidence>
<feature type="transmembrane region" description="Helical" evidence="4">
    <location>
        <begin position="115"/>
        <end position="135"/>
    </location>
</feature>
<gene>
    <name evidence="7" type="primary">LOC101845976</name>
</gene>
<feature type="transmembrane region" description="Helical" evidence="4">
    <location>
        <begin position="86"/>
        <end position="109"/>
    </location>
</feature>
<evidence type="ECO:0000256" key="4">
    <source>
        <dbReference type="RuleBase" id="RU367022"/>
    </source>
</evidence>
<dbReference type="Pfam" id="PF04145">
    <property type="entry name" value="Ctr"/>
    <property type="match status" value="1"/>
</dbReference>
<keyword evidence="3 4" id="KW-0472">Membrane</keyword>
<keyword evidence="1 4" id="KW-0812">Transmembrane</keyword>
<feature type="transmembrane region" description="Helical" evidence="4">
    <location>
        <begin position="44"/>
        <end position="66"/>
    </location>
</feature>
<feature type="chain" id="PRO_5047004211" description="Copper transport protein" evidence="5">
    <location>
        <begin position="21"/>
        <end position="152"/>
    </location>
</feature>
<evidence type="ECO:0000313" key="7">
    <source>
        <dbReference type="RefSeq" id="XP_012943824.1"/>
    </source>
</evidence>
<keyword evidence="6" id="KW-1185">Reference proteome</keyword>
<keyword evidence="4" id="KW-0813">Transport</keyword>
<evidence type="ECO:0000256" key="1">
    <source>
        <dbReference type="ARBA" id="ARBA00022692"/>
    </source>
</evidence>
<keyword evidence="4" id="KW-0186">Copper</keyword>
<name>A0ABM1AA82_APLCA</name>
<evidence type="ECO:0000256" key="3">
    <source>
        <dbReference type="ARBA" id="ARBA00023136"/>
    </source>
</evidence>
<reference evidence="7" key="1">
    <citation type="submission" date="2025-08" db="UniProtKB">
        <authorList>
            <consortium name="RefSeq"/>
        </authorList>
    </citation>
    <scope>IDENTIFICATION</scope>
</reference>
<accession>A0ABM1AA82</accession>
<proteinExistence type="inferred from homology"/>
<dbReference type="Proteomes" id="UP000694888">
    <property type="component" value="Unplaced"/>
</dbReference>
<sequence>MESAAVLWMLLLAMAGTSSSHRHEADHSTGFYNWFHDVIASSTGVPVAVLVTVLVAFSSEAISAFYNRVRDRPLFWLRSRCVSLILHNILSSLLHGLRLALMFTLMLIFMTLDPWLCFAVLVGGVIGHLVCQWSFSWQSEIPDKEGCLRSQW</sequence>
<evidence type="ECO:0000256" key="2">
    <source>
        <dbReference type="ARBA" id="ARBA00022989"/>
    </source>
</evidence>
<dbReference type="RefSeq" id="XP_012943824.1">
    <property type="nucleotide sequence ID" value="XM_013088370.2"/>
</dbReference>